<evidence type="ECO:0000313" key="3">
    <source>
        <dbReference type="RefSeq" id="XP_012943697.2"/>
    </source>
</evidence>
<feature type="region of interest" description="Disordered" evidence="1">
    <location>
        <begin position="1"/>
        <end position="30"/>
    </location>
</feature>
<name>A0ABM1AA12_APLCA</name>
<feature type="compositionally biased region" description="Low complexity" evidence="1">
    <location>
        <begin position="132"/>
        <end position="148"/>
    </location>
</feature>
<keyword evidence="2" id="KW-1185">Reference proteome</keyword>
<evidence type="ECO:0000313" key="2">
    <source>
        <dbReference type="Proteomes" id="UP000694888"/>
    </source>
</evidence>
<dbReference type="GeneID" id="106013191"/>
<dbReference type="Proteomes" id="UP000694888">
    <property type="component" value="Unplaced"/>
</dbReference>
<organism evidence="2 3">
    <name type="scientific">Aplysia californica</name>
    <name type="common">California sea hare</name>
    <dbReference type="NCBI Taxonomy" id="6500"/>
    <lineage>
        <taxon>Eukaryota</taxon>
        <taxon>Metazoa</taxon>
        <taxon>Spiralia</taxon>
        <taxon>Lophotrochozoa</taxon>
        <taxon>Mollusca</taxon>
        <taxon>Gastropoda</taxon>
        <taxon>Heterobranchia</taxon>
        <taxon>Euthyneura</taxon>
        <taxon>Tectipleura</taxon>
        <taxon>Aplysiida</taxon>
        <taxon>Aplysioidea</taxon>
        <taxon>Aplysiidae</taxon>
        <taxon>Aplysia</taxon>
    </lineage>
</organism>
<evidence type="ECO:0000256" key="1">
    <source>
        <dbReference type="SAM" id="MobiDB-lite"/>
    </source>
</evidence>
<feature type="compositionally biased region" description="Low complexity" evidence="1">
    <location>
        <begin position="268"/>
        <end position="290"/>
    </location>
</feature>
<dbReference type="Gene3D" id="1.20.1420.10">
    <property type="entry name" value="Talin, central domain"/>
    <property type="match status" value="1"/>
</dbReference>
<dbReference type="RefSeq" id="XP_012943697.2">
    <property type="nucleotide sequence ID" value="XM_013088243.2"/>
</dbReference>
<accession>A0ABM1AA12</accession>
<protein>
    <submittedName>
        <fullName evidence="3">Formin-like protein 5</fullName>
    </submittedName>
</protein>
<feature type="region of interest" description="Disordered" evidence="1">
    <location>
        <begin position="92"/>
        <end position="297"/>
    </location>
</feature>
<reference evidence="3" key="1">
    <citation type="submission" date="2025-08" db="UniProtKB">
        <authorList>
            <consortium name="RefSeq"/>
        </authorList>
    </citation>
    <scope>IDENTIFICATION</scope>
</reference>
<feature type="compositionally biased region" description="Low complexity" evidence="1">
    <location>
        <begin position="224"/>
        <end position="255"/>
    </location>
</feature>
<feature type="compositionally biased region" description="Pro residues" evidence="1">
    <location>
        <begin position="256"/>
        <end position="267"/>
    </location>
</feature>
<gene>
    <name evidence="3" type="primary">LOC106013191</name>
</gene>
<feature type="compositionally biased region" description="Pro residues" evidence="1">
    <location>
        <begin position="205"/>
        <end position="223"/>
    </location>
</feature>
<feature type="compositionally biased region" description="Low complexity" evidence="1">
    <location>
        <begin position="193"/>
        <end position="204"/>
    </location>
</feature>
<proteinExistence type="predicted"/>
<sequence>MSSGAGGGYHSKDDISMTQGQQRERVKANPYATIKMWRPVAMATSSSLDEDPDAEVYQSFSNFDALRLTPGANVGRGSDWGRLPATGHVTEVTARSHDPARVNGSSVYAPPNQGRAHQSRQLIDSPFTVGRQASSKQHQQQQRPVSVSAQNGTFELPIDYPSDSPPPPSGPRKVSFKDVPETVVANGKSGRGSSSASSSSSSRPPTRPPPPPPLPSSPPPSLPTSPRTNLSTTTTTTAASTTPRSNNSNNKSSSSNPPPPPPPPPLPSTSHPISSSSSAPSPSPSPSSSSQHDTSFQVVSDGATNSIRLVLSHSYASPEPAARDIERLLAELKLTMDSLRTSRIDKNPAQRHMCQSELRAETHQFIQEAKVVVSSANNSREKMLAKMETAVHTLARLFLHGQATMLMLDSNHQAQHLGMQLVKASNAFKTTVGAANAAAGKPLNDPHMKYLMRQATNLASLLAALLNTIREIQGQ</sequence>